<feature type="region of interest" description="Disordered" evidence="2">
    <location>
        <begin position="111"/>
        <end position="137"/>
    </location>
</feature>
<dbReference type="Pfam" id="PF00226">
    <property type="entry name" value="DnaJ"/>
    <property type="match status" value="1"/>
</dbReference>
<keyword evidence="5" id="KW-1185">Reference proteome</keyword>
<dbReference type="InterPro" id="IPR036869">
    <property type="entry name" value="J_dom_sf"/>
</dbReference>
<evidence type="ECO:0000256" key="2">
    <source>
        <dbReference type="SAM" id="MobiDB-lite"/>
    </source>
</evidence>
<feature type="domain" description="J" evidence="3">
    <location>
        <begin position="69"/>
        <end position="168"/>
    </location>
</feature>
<dbReference type="KEGG" id="sre:PTSG_05282"/>
<reference evidence="4" key="1">
    <citation type="submission" date="2009-08" db="EMBL/GenBank/DDBJ databases">
        <title>Annotation of Salpingoeca rosetta.</title>
        <authorList>
            <consortium name="The Broad Institute Genome Sequencing Platform"/>
            <person name="Russ C."/>
            <person name="Cuomo C."/>
            <person name="Burger G."/>
            <person name="Gray M.W."/>
            <person name="Holland P.W.H."/>
            <person name="King N."/>
            <person name="Lang F.B.F."/>
            <person name="Roger A.J."/>
            <person name="Ruiz-Trillo I."/>
            <person name="Young S.K."/>
            <person name="Zeng Q."/>
            <person name="Gargeya S."/>
            <person name="Alvarado L."/>
            <person name="Berlin A."/>
            <person name="Chapman S.B."/>
            <person name="Chen Z."/>
            <person name="Freedman E."/>
            <person name="Gellesch M."/>
            <person name="Goldberg J."/>
            <person name="Griggs A."/>
            <person name="Gujja S."/>
            <person name="Heilman E."/>
            <person name="Heiman D."/>
            <person name="Howarth C."/>
            <person name="Mehta T."/>
            <person name="Neiman D."/>
            <person name="Pearson M."/>
            <person name="Roberts A."/>
            <person name="Saif S."/>
            <person name="Shea T."/>
            <person name="Shenoy N."/>
            <person name="Sisk P."/>
            <person name="Stolte C."/>
            <person name="Sykes S."/>
            <person name="White J."/>
            <person name="Yandava C."/>
            <person name="Haas B."/>
            <person name="Nusbaum C."/>
            <person name="Birren B."/>
        </authorList>
    </citation>
    <scope>NUCLEOTIDE SEQUENCE [LARGE SCALE GENOMIC DNA]</scope>
    <source>
        <strain evidence="4">ATCC 50818</strain>
    </source>
</reference>
<dbReference type="AlphaFoldDB" id="F2UA00"/>
<dbReference type="PROSITE" id="PS50076">
    <property type="entry name" value="DNAJ_2"/>
    <property type="match status" value="1"/>
</dbReference>
<dbReference type="Gene3D" id="1.10.287.110">
    <property type="entry name" value="DnaJ domain"/>
    <property type="match status" value="1"/>
</dbReference>
<dbReference type="PRINTS" id="PR00625">
    <property type="entry name" value="JDOMAIN"/>
</dbReference>
<dbReference type="PANTHER" id="PTHR44500:SF1">
    <property type="entry name" value="DNAJ HOMOLOG SUBFAMILY C MEMBER 12"/>
    <property type="match status" value="1"/>
</dbReference>
<dbReference type="OMA" id="TTERGTH"/>
<dbReference type="SMART" id="SM00271">
    <property type="entry name" value="DnaJ"/>
    <property type="match status" value="1"/>
</dbReference>
<dbReference type="InterPro" id="IPR001623">
    <property type="entry name" value="DnaJ_domain"/>
</dbReference>
<evidence type="ECO:0000256" key="1">
    <source>
        <dbReference type="ARBA" id="ARBA00023186"/>
    </source>
</evidence>
<dbReference type="RefSeq" id="XP_004993857.1">
    <property type="nucleotide sequence ID" value="XM_004993800.1"/>
</dbReference>
<feature type="compositionally biased region" description="Basic and acidic residues" evidence="2">
    <location>
        <begin position="27"/>
        <end position="37"/>
    </location>
</feature>
<proteinExistence type="predicted"/>
<evidence type="ECO:0000313" key="5">
    <source>
        <dbReference type="Proteomes" id="UP000007799"/>
    </source>
</evidence>
<dbReference type="OrthoDB" id="436519at2759"/>
<organism evidence="5">
    <name type="scientific">Salpingoeca rosetta (strain ATCC 50818 / BSB-021)</name>
    <dbReference type="NCBI Taxonomy" id="946362"/>
    <lineage>
        <taxon>Eukaryota</taxon>
        <taxon>Choanoflagellata</taxon>
        <taxon>Craspedida</taxon>
        <taxon>Salpingoecidae</taxon>
        <taxon>Salpingoeca</taxon>
    </lineage>
</organism>
<feature type="compositionally biased region" description="Basic and acidic residues" evidence="2">
    <location>
        <begin position="1"/>
        <end position="10"/>
    </location>
</feature>
<evidence type="ECO:0000259" key="3">
    <source>
        <dbReference type="PROSITE" id="PS50076"/>
    </source>
</evidence>
<dbReference type="GO" id="GO:0005737">
    <property type="term" value="C:cytoplasm"/>
    <property type="evidence" value="ECO:0007669"/>
    <property type="project" value="TreeGrafter"/>
</dbReference>
<protein>
    <recommendedName>
        <fullName evidence="3">J domain-containing protein</fullName>
    </recommendedName>
</protein>
<dbReference type="PANTHER" id="PTHR44500">
    <property type="entry name" value="DNAJ HOMOLOG SUBFAMILY C MEMBER 12"/>
    <property type="match status" value="1"/>
</dbReference>
<dbReference type="STRING" id="946362.F2UA00"/>
<feature type="compositionally biased region" description="Basic and acidic residues" evidence="2">
    <location>
        <begin position="200"/>
        <end position="215"/>
    </location>
</feature>
<gene>
    <name evidence="4" type="ORF">PTSG_05282</name>
</gene>
<sequence length="250" mass="26940">MMADHRDHEAAPSATATAADLSNSSAGKEEGGHKEHSGQSQKSGGSSGSGGDDGDAKTIAAQEAADDKDLYALLNCSQHASPEQIKTEFMLLAKKHHPDRQVPATLETTQGAETSNPNVARPPPASESKAVHDTTERGTHVPISFTRLSRAYCILSDPSLRKQYDDWRAAGLNISFTQWQSAQMSSRLHFAMSTKKPLQLEEKQDQGKHGDEPSTKRPHTTVAAPSASATLQAFRQGQSPDAALRNFRGW</sequence>
<keyword evidence="1" id="KW-0143">Chaperone</keyword>
<dbReference type="SUPFAM" id="SSF46565">
    <property type="entry name" value="Chaperone J-domain"/>
    <property type="match status" value="1"/>
</dbReference>
<dbReference type="InterPro" id="IPR029827">
    <property type="entry name" value="JDP1-like"/>
</dbReference>
<accession>F2UA00</accession>
<dbReference type="EMBL" id="GL832966">
    <property type="protein sequence ID" value="EGD73575.1"/>
    <property type="molecule type" value="Genomic_DNA"/>
</dbReference>
<dbReference type="CDD" id="cd06257">
    <property type="entry name" value="DnaJ"/>
    <property type="match status" value="1"/>
</dbReference>
<dbReference type="Proteomes" id="UP000007799">
    <property type="component" value="Unassembled WGS sequence"/>
</dbReference>
<dbReference type="InParanoid" id="F2UA00"/>
<feature type="region of interest" description="Disordered" evidence="2">
    <location>
        <begin position="200"/>
        <end position="227"/>
    </location>
</feature>
<dbReference type="FunCoup" id="F2UA00">
    <property type="interactions" value="257"/>
</dbReference>
<feature type="region of interest" description="Disordered" evidence="2">
    <location>
        <begin position="1"/>
        <end position="62"/>
    </location>
</feature>
<evidence type="ECO:0000313" key="4">
    <source>
        <dbReference type="EMBL" id="EGD73575.1"/>
    </source>
</evidence>
<name>F2UA00_SALR5</name>
<dbReference type="GeneID" id="16074436"/>